<evidence type="ECO:0000256" key="2">
    <source>
        <dbReference type="ARBA" id="ARBA00022679"/>
    </source>
</evidence>
<keyword evidence="2" id="KW-0808">Transferase</keyword>
<gene>
    <name evidence="4" type="ORF">SPARVUS_LOCUS4394375</name>
</gene>
<dbReference type="EMBL" id="CATNWA010008143">
    <property type="protein sequence ID" value="CAI9555485.1"/>
    <property type="molecule type" value="Genomic_DNA"/>
</dbReference>
<dbReference type="Gene3D" id="1.25.40.10">
    <property type="entry name" value="Tetratricopeptide repeat domain"/>
    <property type="match status" value="1"/>
</dbReference>
<protein>
    <submittedName>
        <fullName evidence="4">Uncharacterized protein</fullName>
    </submittedName>
</protein>
<reference evidence="4" key="1">
    <citation type="submission" date="2023-05" db="EMBL/GenBank/DDBJ databases">
        <authorList>
            <person name="Stuckert A."/>
        </authorList>
    </citation>
    <scope>NUCLEOTIDE SEQUENCE</scope>
</reference>
<accession>A0ABN9C612</accession>
<dbReference type="InterPro" id="IPR011990">
    <property type="entry name" value="TPR-like_helical_dom_sf"/>
</dbReference>
<keyword evidence="1" id="KW-0489">Methyltransferase</keyword>
<sequence>MCEKAKFSATSGLMDSFMACWSQFQQEEEELLEKLCCDQNVGKEPRAVLFYKEEGNKRFGRKQYTAAAVLYSKAISHGSPGTEEIAVCFANRSAVLFHLGHYTECLEDIDRAQEHGYPERIKSKNTSAAGRVFAKAETI</sequence>
<evidence type="ECO:0000313" key="4">
    <source>
        <dbReference type="EMBL" id="CAI9555485.1"/>
    </source>
</evidence>
<organism evidence="4 5">
    <name type="scientific">Staurois parvus</name>
    <dbReference type="NCBI Taxonomy" id="386267"/>
    <lineage>
        <taxon>Eukaryota</taxon>
        <taxon>Metazoa</taxon>
        <taxon>Chordata</taxon>
        <taxon>Craniata</taxon>
        <taxon>Vertebrata</taxon>
        <taxon>Euteleostomi</taxon>
        <taxon>Amphibia</taxon>
        <taxon>Batrachia</taxon>
        <taxon>Anura</taxon>
        <taxon>Neobatrachia</taxon>
        <taxon>Ranoidea</taxon>
        <taxon>Ranidae</taxon>
        <taxon>Staurois</taxon>
    </lineage>
</organism>
<name>A0ABN9C612_9NEOB</name>
<keyword evidence="3" id="KW-0949">S-adenosyl-L-methionine</keyword>
<proteinExistence type="predicted"/>
<keyword evidence="5" id="KW-1185">Reference proteome</keyword>
<dbReference type="PANTHER" id="PTHR46165:SF2">
    <property type="entry name" value="SET AND MYND DOMAIN-CONTAINING PROTEIN 4"/>
    <property type="match status" value="1"/>
</dbReference>
<dbReference type="PANTHER" id="PTHR46165">
    <property type="entry name" value="SET AND MYND DOMAIN-CONTAINING PROTEIN 4"/>
    <property type="match status" value="1"/>
</dbReference>
<dbReference type="InterPro" id="IPR052097">
    <property type="entry name" value="SET-MYND_domain_protein"/>
</dbReference>
<dbReference type="SUPFAM" id="SSF48452">
    <property type="entry name" value="TPR-like"/>
    <property type="match status" value="1"/>
</dbReference>
<comment type="caution">
    <text evidence="4">The sequence shown here is derived from an EMBL/GenBank/DDBJ whole genome shotgun (WGS) entry which is preliminary data.</text>
</comment>
<evidence type="ECO:0000256" key="3">
    <source>
        <dbReference type="ARBA" id="ARBA00022691"/>
    </source>
</evidence>
<evidence type="ECO:0000256" key="1">
    <source>
        <dbReference type="ARBA" id="ARBA00022603"/>
    </source>
</evidence>
<dbReference type="Proteomes" id="UP001162483">
    <property type="component" value="Unassembled WGS sequence"/>
</dbReference>
<evidence type="ECO:0000313" key="5">
    <source>
        <dbReference type="Proteomes" id="UP001162483"/>
    </source>
</evidence>